<sequence>MGWLTHEVGWSHVFFFMGGLGIVISFVWLKVIHDPNNHPA</sequence>
<dbReference type="InterPro" id="IPR036259">
    <property type="entry name" value="MFS_trans_sf"/>
</dbReference>
<reference evidence="2 3" key="1">
    <citation type="submission" date="2018-06" db="EMBL/GenBank/DDBJ databases">
        <authorList>
            <consortium name="Pathogen Informatics"/>
            <person name="Doyle S."/>
        </authorList>
    </citation>
    <scope>NUCLEOTIDE SEQUENCE [LARGE SCALE GENOMIC DNA]</scope>
    <source>
        <strain evidence="2 3">NCTC9140</strain>
    </source>
</reference>
<evidence type="ECO:0000313" key="2">
    <source>
        <dbReference type="EMBL" id="STS84762.1"/>
    </source>
</evidence>
<accession>A0A377TYU0</accession>
<gene>
    <name evidence="2" type="primary">gudP_6</name>
    <name evidence="2" type="ORF">NCTC9140_06574</name>
</gene>
<evidence type="ECO:0000256" key="1">
    <source>
        <dbReference type="SAM" id="Phobius"/>
    </source>
</evidence>
<keyword evidence="1" id="KW-1133">Transmembrane helix</keyword>
<feature type="transmembrane region" description="Helical" evidence="1">
    <location>
        <begin position="12"/>
        <end position="32"/>
    </location>
</feature>
<keyword evidence="1" id="KW-0472">Membrane</keyword>
<evidence type="ECO:0000313" key="3">
    <source>
        <dbReference type="Proteomes" id="UP000254938"/>
    </source>
</evidence>
<dbReference type="SUPFAM" id="SSF103473">
    <property type="entry name" value="MFS general substrate transporter"/>
    <property type="match status" value="1"/>
</dbReference>
<protein>
    <submittedName>
        <fullName evidence="2">D-glucarate permease</fullName>
    </submittedName>
</protein>
<dbReference type="EMBL" id="UGKQ01000007">
    <property type="protein sequence ID" value="STS84762.1"/>
    <property type="molecule type" value="Genomic_DNA"/>
</dbReference>
<dbReference type="AlphaFoldDB" id="A0A377TYU0"/>
<keyword evidence="1" id="KW-0812">Transmembrane</keyword>
<dbReference type="Proteomes" id="UP000254938">
    <property type="component" value="Unassembled WGS sequence"/>
</dbReference>
<organism evidence="2 3">
    <name type="scientific">Klebsiella pneumoniae</name>
    <dbReference type="NCBI Taxonomy" id="573"/>
    <lineage>
        <taxon>Bacteria</taxon>
        <taxon>Pseudomonadati</taxon>
        <taxon>Pseudomonadota</taxon>
        <taxon>Gammaproteobacteria</taxon>
        <taxon>Enterobacterales</taxon>
        <taxon>Enterobacteriaceae</taxon>
        <taxon>Klebsiella/Raoultella group</taxon>
        <taxon>Klebsiella</taxon>
        <taxon>Klebsiella pneumoniae complex</taxon>
    </lineage>
</organism>
<proteinExistence type="predicted"/>
<name>A0A377TYU0_KLEPN</name>